<reference evidence="10" key="2">
    <citation type="submission" date="2024-10" db="UniProtKB">
        <authorList>
            <consortium name="EnsemblProtists"/>
        </authorList>
    </citation>
    <scope>IDENTIFICATION</scope>
</reference>
<dbReference type="Gene3D" id="3.30.200.20">
    <property type="entry name" value="Phosphorylase Kinase, domain 1"/>
    <property type="match status" value="1"/>
</dbReference>
<dbReference type="SMART" id="SM00315">
    <property type="entry name" value="RGS"/>
    <property type="match status" value="1"/>
</dbReference>
<reference evidence="11" key="1">
    <citation type="journal article" date="2013" name="Nature">
        <title>Pan genome of the phytoplankton Emiliania underpins its global distribution.</title>
        <authorList>
            <person name="Read B.A."/>
            <person name="Kegel J."/>
            <person name="Klute M.J."/>
            <person name="Kuo A."/>
            <person name="Lefebvre S.C."/>
            <person name="Maumus F."/>
            <person name="Mayer C."/>
            <person name="Miller J."/>
            <person name="Monier A."/>
            <person name="Salamov A."/>
            <person name="Young J."/>
            <person name="Aguilar M."/>
            <person name="Claverie J.M."/>
            <person name="Frickenhaus S."/>
            <person name="Gonzalez K."/>
            <person name="Herman E.K."/>
            <person name="Lin Y.C."/>
            <person name="Napier J."/>
            <person name="Ogata H."/>
            <person name="Sarno A.F."/>
            <person name="Shmutz J."/>
            <person name="Schroeder D."/>
            <person name="de Vargas C."/>
            <person name="Verret F."/>
            <person name="von Dassow P."/>
            <person name="Valentin K."/>
            <person name="Van de Peer Y."/>
            <person name="Wheeler G."/>
            <person name="Dacks J.B."/>
            <person name="Delwiche C.F."/>
            <person name="Dyhrman S.T."/>
            <person name="Glockner G."/>
            <person name="John U."/>
            <person name="Richards T."/>
            <person name="Worden A.Z."/>
            <person name="Zhang X."/>
            <person name="Grigoriev I.V."/>
            <person name="Allen A.E."/>
            <person name="Bidle K."/>
            <person name="Borodovsky M."/>
            <person name="Bowler C."/>
            <person name="Brownlee C."/>
            <person name="Cock J.M."/>
            <person name="Elias M."/>
            <person name="Gladyshev V.N."/>
            <person name="Groth M."/>
            <person name="Guda C."/>
            <person name="Hadaegh A."/>
            <person name="Iglesias-Rodriguez M.D."/>
            <person name="Jenkins J."/>
            <person name="Jones B.M."/>
            <person name="Lawson T."/>
            <person name="Leese F."/>
            <person name="Lindquist E."/>
            <person name="Lobanov A."/>
            <person name="Lomsadze A."/>
            <person name="Malik S.B."/>
            <person name="Marsh M.E."/>
            <person name="Mackinder L."/>
            <person name="Mock T."/>
            <person name="Mueller-Roeber B."/>
            <person name="Pagarete A."/>
            <person name="Parker M."/>
            <person name="Probert I."/>
            <person name="Quesneville H."/>
            <person name="Raines C."/>
            <person name="Rensing S.A."/>
            <person name="Riano-Pachon D.M."/>
            <person name="Richier S."/>
            <person name="Rokitta S."/>
            <person name="Shiraiwa Y."/>
            <person name="Soanes D.M."/>
            <person name="van der Giezen M."/>
            <person name="Wahlund T.M."/>
            <person name="Williams B."/>
            <person name="Wilson W."/>
            <person name="Wolfe G."/>
            <person name="Wurch L.L."/>
        </authorList>
    </citation>
    <scope>NUCLEOTIDE SEQUENCE</scope>
</reference>
<dbReference type="EnsemblProtists" id="EOD40011">
    <property type="protein sequence ID" value="EOD40011"/>
    <property type="gene ID" value="EMIHUDRAFT_466622"/>
</dbReference>
<dbReference type="Gene3D" id="1.10.510.10">
    <property type="entry name" value="Transferase(Phosphotransferase) domain 1"/>
    <property type="match status" value="1"/>
</dbReference>
<dbReference type="SUPFAM" id="SSF48097">
    <property type="entry name" value="Regulator of G-protein signaling, RGS"/>
    <property type="match status" value="1"/>
</dbReference>
<keyword evidence="2" id="KW-0808">Transferase</keyword>
<dbReference type="PaxDb" id="2903-EOD40011"/>
<dbReference type="FunFam" id="3.30.200.20:FF:000042">
    <property type="entry name" value="Aurora kinase A"/>
    <property type="match status" value="1"/>
</dbReference>
<dbReference type="PROSITE" id="PS50132">
    <property type="entry name" value="RGS"/>
    <property type="match status" value="1"/>
</dbReference>
<organism evidence="10 11">
    <name type="scientific">Emiliania huxleyi (strain CCMP1516)</name>
    <dbReference type="NCBI Taxonomy" id="280463"/>
    <lineage>
        <taxon>Eukaryota</taxon>
        <taxon>Haptista</taxon>
        <taxon>Haptophyta</taxon>
        <taxon>Prymnesiophyceae</taxon>
        <taxon>Isochrysidales</taxon>
        <taxon>Noelaerhabdaceae</taxon>
        <taxon>Emiliania</taxon>
    </lineage>
</organism>
<sequence length="531" mass="60008">MRAGASTGMLTLEEVLADPVNLNYFKRFCMSEMSTENLLFWLEVQEYRSIKAPDYRGFVARKVYRKYIKQGAPQQIGLGQAAVDEIRAAIEHGSSADGGASRGAVYSAALFDVVQASVMSTMRMDIFPRFIESPDYRALQALHSDDRHVVGIRDFDLHRFLGAGGFGMVLLARQRESKRMYAVKVIDKRILISQNQTHSIFREKEVLASVEHPFIVPLRFAFQTEDHLCFVLDYIAGGNMYSDLLRGPYTHARAVFYAAQIVLATHHLHELDILYRDLKPDNVLLTLDGYVKLADMGAARGVAENGSISINNGSTTSCDKTAKAGAPTLRRRMTITGTHGYRAPEVYDRDYGKEADWWNVGILIIEMLTAENPFRGSNRKESEQLTKHKPLALPSYIQPDACDLASRLLQRDRSRRCGCGERGVAEVYEHPFFASIDWEGLLAMEVRPPFEPDMDTTPPARQQIPKAYEGSELDYFCQMVDYLKTSLSMRNSFPLAAHDQRAFDGFDHVSYQVFEQELRESQVDDSNPFGF</sequence>
<dbReference type="RefSeq" id="XP_005792440.1">
    <property type="nucleotide sequence ID" value="XM_005792383.1"/>
</dbReference>
<evidence type="ECO:0000256" key="3">
    <source>
        <dbReference type="ARBA" id="ARBA00022741"/>
    </source>
</evidence>
<dbReference type="InterPro" id="IPR044926">
    <property type="entry name" value="RGS_subdomain_2"/>
</dbReference>
<dbReference type="InterPro" id="IPR000961">
    <property type="entry name" value="AGC-kinase_C"/>
</dbReference>
<dbReference type="SUPFAM" id="SSF56112">
    <property type="entry name" value="Protein kinase-like (PK-like)"/>
    <property type="match status" value="1"/>
</dbReference>
<dbReference type="PRINTS" id="PR01301">
    <property type="entry name" value="RGSPROTEIN"/>
</dbReference>
<dbReference type="Pfam" id="PF00069">
    <property type="entry name" value="Pkinase"/>
    <property type="match status" value="1"/>
</dbReference>
<dbReference type="SMART" id="SM00220">
    <property type="entry name" value="S_TKc"/>
    <property type="match status" value="1"/>
</dbReference>
<dbReference type="Proteomes" id="UP000013827">
    <property type="component" value="Unassembled WGS sequence"/>
</dbReference>
<keyword evidence="1" id="KW-0723">Serine/threonine-protein kinase</keyword>
<keyword evidence="3 6" id="KW-0547">Nucleotide-binding</keyword>
<dbReference type="PROSITE" id="PS00108">
    <property type="entry name" value="PROTEIN_KINASE_ST"/>
    <property type="match status" value="1"/>
</dbReference>
<dbReference type="InterPro" id="IPR017441">
    <property type="entry name" value="Protein_kinase_ATP_BS"/>
</dbReference>
<dbReference type="CDD" id="cd07440">
    <property type="entry name" value="RGS"/>
    <property type="match status" value="1"/>
</dbReference>
<dbReference type="PROSITE" id="PS00107">
    <property type="entry name" value="PROTEIN_KINASE_ATP"/>
    <property type="match status" value="1"/>
</dbReference>
<keyword evidence="11" id="KW-1185">Reference proteome</keyword>
<keyword evidence="4" id="KW-0418">Kinase</keyword>
<dbReference type="GO" id="GO:0005524">
    <property type="term" value="F:ATP binding"/>
    <property type="evidence" value="ECO:0007669"/>
    <property type="project" value="UniProtKB-UniRule"/>
</dbReference>
<dbReference type="PROSITE" id="PS50011">
    <property type="entry name" value="PROTEIN_KINASE_DOM"/>
    <property type="match status" value="1"/>
</dbReference>
<dbReference type="InterPro" id="IPR011009">
    <property type="entry name" value="Kinase-like_dom_sf"/>
</dbReference>
<dbReference type="PANTHER" id="PTHR24355:SF18">
    <property type="entry name" value="G PROTEIN-COUPLED RECEPTOR KINASE"/>
    <property type="match status" value="1"/>
</dbReference>
<dbReference type="PANTHER" id="PTHR24355">
    <property type="entry name" value="G PROTEIN-COUPLED RECEPTOR KINASE/RIBOSOMAL PROTEIN S6 KINASE"/>
    <property type="match status" value="1"/>
</dbReference>
<dbReference type="KEGG" id="ehx:EMIHUDRAFT_466622"/>
<protein>
    <submittedName>
        <fullName evidence="10">Uncharacterized protein</fullName>
    </submittedName>
</protein>
<dbReference type="InterPro" id="IPR008271">
    <property type="entry name" value="Ser/Thr_kinase_AS"/>
</dbReference>
<dbReference type="AlphaFoldDB" id="A0A0D3KW76"/>
<dbReference type="InterPro" id="IPR000719">
    <property type="entry name" value="Prot_kinase_dom"/>
</dbReference>
<accession>A0A0D3KW76</accession>
<evidence type="ECO:0000256" key="1">
    <source>
        <dbReference type="ARBA" id="ARBA00022527"/>
    </source>
</evidence>
<dbReference type="Gene3D" id="1.10.167.10">
    <property type="entry name" value="Regulator of G-protein Signalling 4, domain 2"/>
    <property type="match status" value="1"/>
</dbReference>
<evidence type="ECO:0000256" key="6">
    <source>
        <dbReference type="PROSITE-ProRule" id="PRU10141"/>
    </source>
</evidence>
<name>A0A0D3KW76_EMIH1</name>
<dbReference type="HOGENOM" id="CLU_447252_0_0_1"/>
<evidence type="ECO:0000313" key="10">
    <source>
        <dbReference type="EnsemblProtists" id="EOD40011"/>
    </source>
</evidence>
<keyword evidence="5 6" id="KW-0067">ATP-binding</keyword>
<dbReference type="eggNOG" id="KOG0598">
    <property type="taxonomic scope" value="Eukaryota"/>
</dbReference>
<evidence type="ECO:0000259" key="8">
    <source>
        <dbReference type="PROSITE" id="PS50132"/>
    </source>
</evidence>
<evidence type="ECO:0000256" key="4">
    <source>
        <dbReference type="ARBA" id="ARBA00022777"/>
    </source>
</evidence>
<feature type="domain" description="Protein kinase" evidence="7">
    <location>
        <begin position="155"/>
        <end position="433"/>
    </location>
</feature>
<dbReference type="GeneID" id="17285282"/>
<feature type="binding site" evidence="6">
    <location>
        <position position="184"/>
    </location>
    <ligand>
        <name>ATP</name>
        <dbReference type="ChEBI" id="CHEBI:30616"/>
    </ligand>
</feature>
<feature type="domain" description="AGC-kinase C-terminal" evidence="9">
    <location>
        <begin position="434"/>
        <end position="518"/>
    </location>
</feature>
<dbReference type="InterPro" id="IPR045270">
    <property type="entry name" value="STKc_AGC"/>
</dbReference>
<evidence type="ECO:0000259" key="7">
    <source>
        <dbReference type="PROSITE" id="PS50011"/>
    </source>
</evidence>
<dbReference type="GO" id="GO:0004674">
    <property type="term" value="F:protein serine/threonine kinase activity"/>
    <property type="evidence" value="ECO:0007669"/>
    <property type="project" value="UniProtKB-KW"/>
</dbReference>
<feature type="domain" description="RGS" evidence="8">
    <location>
        <begin position="11"/>
        <end position="140"/>
    </location>
</feature>
<dbReference type="OMA" id="TFFCWVE"/>
<dbReference type="PROSITE" id="PS51285">
    <property type="entry name" value="AGC_KINASE_CTER"/>
    <property type="match status" value="1"/>
</dbReference>
<dbReference type="Pfam" id="PF00615">
    <property type="entry name" value="RGS"/>
    <property type="match status" value="1"/>
</dbReference>
<evidence type="ECO:0000313" key="11">
    <source>
        <dbReference type="Proteomes" id="UP000013827"/>
    </source>
</evidence>
<evidence type="ECO:0000256" key="2">
    <source>
        <dbReference type="ARBA" id="ARBA00022679"/>
    </source>
</evidence>
<dbReference type="InterPro" id="IPR036305">
    <property type="entry name" value="RGS_sf"/>
</dbReference>
<dbReference type="CDD" id="cd05123">
    <property type="entry name" value="STKc_AGC"/>
    <property type="match status" value="1"/>
</dbReference>
<dbReference type="InterPro" id="IPR016137">
    <property type="entry name" value="RGS"/>
</dbReference>
<evidence type="ECO:0000256" key="5">
    <source>
        <dbReference type="ARBA" id="ARBA00022840"/>
    </source>
</evidence>
<proteinExistence type="predicted"/>
<dbReference type="STRING" id="2903.R1FWF7"/>
<evidence type="ECO:0000259" key="9">
    <source>
        <dbReference type="PROSITE" id="PS51285"/>
    </source>
</evidence>